<evidence type="ECO:0000313" key="4">
    <source>
        <dbReference type="Proteomes" id="UP000579605"/>
    </source>
</evidence>
<feature type="transmembrane region" description="Helical" evidence="1">
    <location>
        <begin position="52"/>
        <end position="70"/>
    </location>
</feature>
<protein>
    <recommendedName>
        <fullName evidence="2">Low molecular weight protein antigen 6 PH domain-containing protein</fullName>
    </recommendedName>
</protein>
<name>A0A852ZV50_9ACTN</name>
<accession>A0A852ZV50</accession>
<feature type="transmembrane region" description="Helical" evidence="1">
    <location>
        <begin position="21"/>
        <end position="40"/>
    </location>
</feature>
<keyword evidence="1" id="KW-0812">Transmembrane</keyword>
<keyword evidence="1" id="KW-1133">Transmembrane helix</keyword>
<evidence type="ECO:0000259" key="2">
    <source>
        <dbReference type="Pfam" id="PF10756"/>
    </source>
</evidence>
<gene>
    <name evidence="3" type="ORF">F4554_005478</name>
</gene>
<dbReference type="Proteomes" id="UP000579605">
    <property type="component" value="Unassembled WGS sequence"/>
</dbReference>
<keyword evidence="1" id="KW-0472">Membrane</keyword>
<dbReference type="Pfam" id="PF10756">
    <property type="entry name" value="bPH_6"/>
    <property type="match status" value="1"/>
</dbReference>
<organism evidence="3 4">
    <name type="scientific">Actinopolymorpha rutila</name>
    <dbReference type="NCBI Taxonomy" id="446787"/>
    <lineage>
        <taxon>Bacteria</taxon>
        <taxon>Bacillati</taxon>
        <taxon>Actinomycetota</taxon>
        <taxon>Actinomycetes</taxon>
        <taxon>Propionibacteriales</taxon>
        <taxon>Actinopolymorphaceae</taxon>
        <taxon>Actinopolymorpha</taxon>
    </lineage>
</organism>
<evidence type="ECO:0000256" key="1">
    <source>
        <dbReference type="SAM" id="Phobius"/>
    </source>
</evidence>
<keyword evidence="4" id="KW-1185">Reference proteome</keyword>
<dbReference type="RefSeq" id="WP_179790234.1">
    <property type="nucleotide sequence ID" value="NZ_BAAARR010000041.1"/>
</dbReference>
<evidence type="ECO:0000313" key="3">
    <source>
        <dbReference type="EMBL" id="NYH92840.1"/>
    </source>
</evidence>
<comment type="caution">
    <text evidence="3">The sequence shown here is derived from an EMBL/GenBank/DDBJ whole genome shotgun (WGS) entry which is preliminary data.</text>
</comment>
<dbReference type="EMBL" id="JACBZH010000001">
    <property type="protein sequence ID" value="NYH92840.1"/>
    <property type="molecule type" value="Genomic_DNA"/>
</dbReference>
<feature type="transmembrane region" description="Helical" evidence="1">
    <location>
        <begin position="170"/>
        <end position="190"/>
    </location>
</feature>
<dbReference type="InterPro" id="IPR019692">
    <property type="entry name" value="CFP-6_PH"/>
</dbReference>
<feature type="domain" description="Low molecular weight protein antigen 6 PH" evidence="2">
    <location>
        <begin position="76"/>
        <end position="134"/>
    </location>
</feature>
<dbReference type="AlphaFoldDB" id="A0A852ZV50"/>
<proteinExistence type="predicted"/>
<reference evidence="3 4" key="1">
    <citation type="submission" date="2020-07" db="EMBL/GenBank/DDBJ databases">
        <title>Sequencing the genomes of 1000 actinobacteria strains.</title>
        <authorList>
            <person name="Klenk H.-P."/>
        </authorList>
    </citation>
    <scope>NUCLEOTIDE SEQUENCE [LARGE SCALE GENOMIC DNA]</scope>
    <source>
        <strain evidence="3 4">DSM 18448</strain>
    </source>
</reference>
<sequence length="200" mass="22177">MSHVKRDQAEFLAGVIRVQRRGTVVFAALMVAGMLALFGWDVLFDPGVDHSLAGRLFGAGVLVTFTWFIWRVGGYPRIEVTPTHLVVRNPILTHEIPWRAIDAIETFHGLTLALWDRREIRVLALSGSMLADLFGDRTLHRAEGLIAVGRRNAPAGPGALMELPRRRIQLRWLLLPLVLVVVTIVVWAAWQADPLGGAPT</sequence>